<evidence type="ECO:0000313" key="3">
    <source>
        <dbReference type="Proteomes" id="UP000557772"/>
    </source>
</evidence>
<sequence>MTDHVRVPTASAVNLAHALCQAVADDLGVRVLFLKGPIASLQGLREKGRVSGDVDVLCRPRDQDAFVAALAARGWRARPLSTAAREFVTHSVTVLHDEWPCDIDVHVRFPGFFADPDTVFEALWRDRECHQVAAVDLDAPSRLAQWLVLLLHGLRSPDLPRNAAEVDAAHRSFRDELTDSERSTLLALVDETGATEVTADFFRGLGVPRPARATPSPDLALWRLQAAPSRTESWMLLLMEAHGWSRLHILARALVPAREELVADHPEATDGGGALLRAYARRLRRAAALAPRALLNVARSYRDVRAGHRETGQPAGTPPEPTAATGAEEPIAQATGATDARDTSSGASAEPRTHPRFAVDRAPADPTEQETTATTDVYVLPLAPGGVQVPLALQGTAAALWTIIEDVGMDIDAVTDVAEQWWDVPRATLRHDVAAFLDTINGAGRTSRL</sequence>
<gene>
    <name evidence="2" type="ORF">HJ588_08310</name>
</gene>
<dbReference type="Pfam" id="PF14907">
    <property type="entry name" value="NTP_transf_5"/>
    <property type="match status" value="1"/>
</dbReference>
<dbReference type="EMBL" id="JABENB010000001">
    <property type="protein sequence ID" value="NNG39276.1"/>
    <property type="molecule type" value="Genomic_DNA"/>
</dbReference>
<organism evidence="2 3">
    <name type="scientific">Flexivirga aerilata</name>
    <dbReference type="NCBI Taxonomy" id="1656889"/>
    <lineage>
        <taxon>Bacteria</taxon>
        <taxon>Bacillati</taxon>
        <taxon>Actinomycetota</taxon>
        <taxon>Actinomycetes</taxon>
        <taxon>Micrococcales</taxon>
        <taxon>Dermacoccaceae</taxon>
        <taxon>Flexivirga</taxon>
    </lineage>
</organism>
<reference evidence="2 3" key="1">
    <citation type="submission" date="2020-05" db="EMBL/GenBank/DDBJ databases">
        <title>Flexivirga sp. ID2601S isolated from air conditioner.</title>
        <authorList>
            <person name="Kim D.H."/>
        </authorList>
    </citation>
    <scope>NUCLEOTIDE SEQUENCE [LARGE SCALE GENOMIC DNA]</scope>
    <source>
        <strain evidence="2 3">ID2601S</strain>
    </source>
</reference>
<feature type="region of interest" description="Disordered" evidence="1">
    <location>
        <begin position="333"/>
        <end position="372"/>
    </location>
</feature>
<dbReference type="Proteomes" id="UP000557772">
    <property type="component" value="Unassembled WGS sequence"/>
</dbReference>
<accession>A0A849AI98</accession>
<evidence type="ECO:0000256" key="1">
    <source>
        <dbReference type="SAM" id="MobiDB-lite"/>
    </source>
</evidence>
<proteinExistence type="predicted"/>
<dbReference type="Pfam" id="PF05402">
    <property type="entry name" value="PqqD"/>
    <property type="match status" value="1"/>
</dbReference>
<dbReference type="RefSeq" id="WP_171153893.1">
    <property type="nucleotide sequence ID" value="NZ_JABENB010000001.1"/>
</dbReference>
<keyword evidence="3" id="KW-1185">Reference proteome</keyword>
<evidence type="ECO:0008006" key="4">
    <source>
        <dbReference type="Google" id="ProtNLM"/>
    </source>
</evidence>
<comment type="caution">
    <text evidence="2">The sequence shown here is derived from an EMBL/GenBank/DDBJ whole genome shotgun (WGS) entry which is preliminary data.</text>
</comment>
<evidence type="ECO:0000313" key="2">
    <source>
        <dbReference type="EMBL" id="NNG39276.1"/>
    </source>
</evidence>
<dbReference type="InterPro" id="IPR008792">
    <property type="entry name" value="PQQD"/>
</dbReference>
<dbReference type="AlphaFoldDB" id="A0A849AI98"/>
<protein>
    <recommendedName>
        <fullName evidence="4">Nucleotidyltransferase family protein</fullName>
    </recommendedName>
</protein>
<name>A0A849AI98_9MICO</name>
<dbReference type="InterPro" id="IPR039498">
    <property type="entry name" value="NTP_transf_5"/>
</dbReference>
<feature type="compositionally biased region" description="Basic and acidic residues" evidence="1">
    <location>
        <begin position="351"/>
        <end position="363"/>
    </location>
</feature>